<reference evidence="2 3" key="1">
    <citation type="submission" date="2021-03" db="EMBL/GenBank/DDBJ databases">
        <title>Genomic Encyclopedia of Type Strains, Phase IV (KMG-IV): sequencing the most valuable type-strain genomes for metagenomic binning, comparative biology and taxonomic classification.</title>
        <authorList>
            <person name="Goeker M."/>
        </authorList>
    </citation>
    <scope>NUCLEOTIDE SEQUENCE [LARGE SCALE GENOMIC DNA]</scope>
    <source>
        <strain evidence="2 3">DSM 27563</strain>
    </source>
</reference>
<dbReference type="InterPro" id="IPR033469">
    <property type="entry name" value="CYTH-like_dom_sf"/>
</dbReference>
<accession>A0ABS4KB51</accession>
<dbReference type="RefSeq" id="WP_210060318.1">
    <property type="nucleotide sequence ID" value="NZ_JAGGLJ010000004.1"/>
</dbReference>
<keyword evidence="2" id="KW-0456">Lyase</keyword>
<dbReference type="PROSITE" id="PS51707">
    <property type="entry name" value="CYTH"/>
    <property type="match status" value="1"/>
</dbReference>
<evidence type="ECO:0000313" key="3">
    <source>
        <dbReference type="Proteomes" id="UP001519306"/>
    </source>
</evidence>
<dbReference type="SUPFAM" id="SSF55154">
    <property type="entry name" value="CYTH-like phosphatases"/>
    <property type="match status" value="1"/>
</dbReference>
<protein>
    <submittedName>
        <fullName evidence="2">Adenylate cyclase class 2</fullName>
        <ecNumber evidence="2">4.6.1.1</ecNumber>
    </submittedName>
</protein>
<dbReference type="GO" id="GO:0004016">
    <property type="term" value="F:adenylate cyclase activity"/>
    <property type="evidence" value="ECO:0007669"/>
    <property type="project" value="UniProtKB-EC"/>
</dbReference>
<dbReference type="EMBL" id="JAGGLJ010000004">
    <property type="protein sequence ID" value="MBP2025012.1"/>
    <property type="molecule type" value="Genomic_DNA"/>
</dbReference>
<organism evidence="2 3">
    <name type="scientific">Peptoniphilus stercorisuis</name>
    <dbReference type="NCBI Taxonomy" id="1436965"/>
    <lineage>
        <taxon>Bacteria</taxon>
        <taxon>Bacillati</taxon>
        <taxon>Bacillota</taxon>
        <taxon>Tissierellia</taxon>
        <taxon>Tissierellales</taxon>
        <taxon>Peptoniphilaceae</taxon>
        <taxon>Peptoniphilus</taxon>
    </lineage>
</organism>
<dbReference type="EC" id="4.6.1.1" evidence="2"/>
<dbReference type="Pfam" id="PF01928">
    <property type="entry name" value="CYTH"/>
    <property type="match status" value="1"/>
</dbReference>
<feature type="domain" description="CYTH" evidence="1">
    <location>
        <begin position="2"/>
        <end position="177"/>
    </location>
</feature>
<evidence type="ECO:0000259" key="1">
    <source>
        <dbReference type="PROSITE" id="PS51707"/>
    </source>
</evidence>
<dbReference type="InterPro" id="IPR023577">
    <property type="entry name" value="CYTH_domain"/>
</dbReference>
<evidence type="ECO:0000313" key="2">
    <source>
        <dbReference type="EMBL" id="MBP2025012.1"/>
    </source>
</evidence>
<sequence length="180" mass="21387">MERELEVKLLGLDVKEFEEKLIDLGAELIAREYQKNITINSTLHPIDNKNKGYLRIRHTKDLINDEEYYYFTFKEQITNKGIRENLEHTIEFNSEEELLNILNCLGYDIYDAGYKSRVSYIYKKARFDIDTWDEKTYPFPYIEIEVENRDALEKIINELNIDSKAISTMSIAELKKSLKK</sequence>
<comment type="caution">
    <text evidence="2">The sequence shown here is derived from an EMBL/GenBank/DDBJ whole genome shotgun (WGS) entry which is preliminary data.</text>
</comment>
<dbReference type="Gene3D" id="2.40.320.10">
    <property type="entry name" value="Hypothetical Protein Pfu-838710-001"/>
    <property type="match status" value="1"/>
</dbReference>
<dbReference type="Proteomes" id="UP001519306">
    <property type="component" value="Unassembled WGS sequence"/>
</dbReference>
<keyword evidence="3" id="KW-1185">Reference proteome</keyword>
<gene>
    <name evidence="2" type="ORF">J2Z71_000537</name>
</gene>
<proteinExistence type="predicted"/>
<name>A0ABS4KB51_9FIRM</name>